<dbReference type="PROSITE" id="PS51372">
    <property type="entry name" value="PRD_2"/>
    <property type="match status" value="2"/>
</dbReference>
<evidence type="ECO:0000313" key="9">
    <source>
        <dbReference type="Proteomes" id="UP001205748"/>
    </source>
</evidence>
<keyword evidence="9" id="KW-1185">Reference proteome</keyword>
<keyword evidence="4" id="KW-0010">Activator</keyword>
<feature type="domain" description="PRD" evidence="7">
    <location>
        <begin position="310"/>
        <end position="418"/>
    </location>
</feature>
<dbReference type="PROSITE" id="PS51099">
    <property type="entry name" value="PTS_EIIB_TYPE_2"/>
    <property type="match status" value="1"/>
</dbReference>
<dbReference type="AlphaFoldDB" id="A0AAE3HH28"/>
<dbReference type="Proteomes" id="UP001205748">
    <property type="component" value="Unassembled WGS sequence"/>
</dbReference>
<dbReference type="InterPro" id="IPR007737">
    <property type="entry name" value="Mga_HTH"/>
</dbReference>
<feature type="domain" description="PTS EIIB type-2" evidence="6">
    <location>
        <begin position="421"/>
        <end position="509"/>
    </location>
</feature>
<dbReference type="Gene3D" id="1.10.1790.10">
    <property type="entry name" value="PRD domain"/>
    <property type="match status" value="2"/>
</dbReference>
<dbReference type="Gene3D" id="1.10.10.10">
    <property type="entry name" value="Winged helix-like DNA-binding domain superfamily/Winged helix DNA-binding domain"/>
    <property type="match status" value="1"/>
</dbReference>
<reference evidence="8" key="1">
    <citation type="submission" date="2022-07" db="EMBL/GenBank/DDBJ databases">
        <title>Enhanced cultured diversity of the mouse gut microbiota enables custom-made synthetic communities.</title>
        <authorList>
            <person name="Afrizal A."/>
        </authorList>
    </citation>
    <scope>NUCLEOTIDE SEQUENCE</scope>
    <source>
        <strain evidence="8">DSM 28593</strain>
    </source>
</reference>
<evidence type="ECO:0000256" key="1">
    <source>
        <dbReference type="ARBA" id="ARBA00022679"/>
    </source>
</evidence>
<dbReference type="Pfam" id="PF00874">
    <property type="entry name" value="PRD"/>
    <property type="match status" value="2"/>
</dbReference>
<protein>
    <submittedName>
        <fullName evidence="8">PRD domain-containing protein</fullName>
    </submittedName>
</protein>
<dbReference type="SUPFAM" id="SSF52794">
    <property type="entry name" value="PTS system IIB component-like"/>
    <property type="match status" value="1"/>
</dbReference>
<feature type="domain" description="PRD" evidence="7">
    <location>
        <begin position="196"/>
        <end position="303"/>
    </location>
</feature>
<dbReference type="PANTHER" id="PTHR30185:SF18">
    <property type="entry name" value="TRANSCRIPTIONAL REGULATOR MTLR"/>
    <property type="match status" value="1"/>
</dbReference>
<dbReference type="InterPro" id="IPR013011">
    <property type="entry name" value="PTS_EIIB_2"/>
</dbReference>
<keyword evidence="1" id="KW-0808">Transferase</keyword>
<dbReference type="GO" id="GO:0006355">
    <property type="term" value="P:regulation of DNA-templated transcription"/>
    <property type="evidence" value="ECO:0007669"/>
    <property type="project" value="InterPro"/>
</dbReference>
<sequence length="596" mass="70151">MNKRQIDLLKELIIEDGYQAIRHFSHILNVSGKTISKDLDEIEKFIHSSGCKIDRKQGIGVKLNYTSSQLEYLNSLLNSIKVSDSDHDLEQRRIEILLNLLIYTNQYTNIQKLSDKYMVSRTSIVNDLNEIQHQLDKYHLKVSKTLKGTKIIGSEINIRKALVSILQEYVEINPKYITKYQDMRHKELRIGEMKVMLKERSISFFENLLNELEKKLKIVIYEPYYMNLLTHLIIMTGRIINGNYINENSALSETVIIEDHELYNSAIYIIKEIEKQFDIQTNKEESIYIYKYLISVRLGYEGHAKEDNNKSNFVHASFTNSLINIVSQMLGISYHLKISLYDRLILHIKPMLNRLKYHIHIKNPLLKDFLLEFEEQFYITKIACYLVCRKFDMKMIKDDEVAYILSYFISENERNLETMKIKTLVVCHSGYGTSQLLTTRLKNTFPNIDVVNVIPSYSVSNIDLNAIDLIISTVNLDIENPYLMTSVFLNHIDKENIKNCIELIQNNKKTPHFCKEGQLVSIETAEMHKDVEEIQKLFDKKELIYLKEQIYVYVKSDLKDLVKRYTLMQDKLETYIFVIYYSNYQYLSSALRKIIE</sequence>
<evidence type="ECO:0000259" key="7">
    <source>
        <dbReference type="PROSITE" id="PS51372"/>
    </source>
</evidence>
<dbReference type="Gene3D" id="3.40.50.2300">
    <property type="match status" value="1"/>
</dbReference>
<dbReference type="Pfam" id="PF05043">
    <property type="entry name" value="Mga"/>
    <property type="match status" value="1"/>
</dbReference>
<keyword evidence="2" id="KW-0677">Repeat</keyword>
<proteinExistence type="predicted"/>
<dbReference type="GO" id="GO:0008982">
    <property type="term" value="F:protein-N(PI)-phosphohistidine-sugar phosphotransferase activity"/>
    <property type="evidence" value="ECO:0007669"/>
    <property type="project" value="InterPro"/>
</dbReference>
<evidence type="ECO:0000256" key="5">
    <source>
        <dbReference type="ARBA" id="ARBA00023163"/>
    </source>
</evidence>
<name>A0AAE3HH28_9FIRM</name>
<dbReference type="InterPro" id="IPR036388">
    <property type="entry name" value="WH-like_DNA-bd_sf"/>
</dbReference>
<keyword evidence="5" id="KW-0804">Transcription</keyword>
<dbReference type="PANTHER" id="PTHR30185">
    <property type="entry name" value="CRYPTIC BETA-GLUCOSIDE BGL OPERON ANTITERMINATOR"/>
    <property type="match status" value="1"/>
</dbReference>
<evidence type="ECO:0000313" key="8">
    <source>
        <dbReference type="EMBL" id="MCR1898433.1"/>
    </source>
</evidence>
<evidence type="ECO:0000259" key="6">
    <source>
        <dbReference type="PROSITE" id="PS51099"/>
    </source>
</evidence>
<dbReference type="InterPro" id="IPR036095">
    <property type="entry name" value="PTS_EIIB-like_sf"/>
</dbReference>
<dbReference type="InterPro" id="IPR036634">
    <property type="entry name" value="PRD_sf"/>
</dbReference>
<dbReference type="SUPFAM" id="SSF63520">
    <property type="entry name" value="PTS-regulatory domain, PRD"/>
    <property type="match status" value="2"/>
</dbReference>
<accession>A0AAE3HH28</accession>
<gene>
    <name evidence="8" type="ORF">NSA47_05440</name>
</gene>
<dbReference type="RefSeq" id="WP_257529901.1">
    <property type="nucleotide sequence ID" value="NZ_JANKAS010000003.1"/>
</dbReference>
<keyword evidence="3" id="KW-0805">Transcription regulation</keyword>
<dbReference type="GO" id="GO:0009401">
    <property type="term" value="P:phosphoenolpyruvate-dependent sugar phosphotransferase system"/>
    <property type="evidence" value="ECO:0007669"/>
    <property type="project" value="InterPro"/>
</dbReference>
<dbReference type="EMBL" id="JANKAS010000003">
    <property type="protein sequence ID" value="MCR1898433.1"/>
    <property type="molecule type" value="Genomic_DNA"/>
</dbReference>
<evidence type="ECO:0000256" key="2">
    <source>
        <dbReference type="ARBA" id="ARBA00022737"/>
    </source>
</evidence>
<dbReference type="InterPro" id="IPR011608">
    <property type="entry name" value="PRD"/>
</dbReference>
<dbReference type="CDD" id="cd05568">
    <property type="entry name" value="PTS_IIB_bgl_like"/>
    <property type="match status" value="1"/>
</dbReference>
<comment type="caution">
    <text evidence="8">The sequence shown here is derived from an EMBL/GenBank/DDBJ whole genome shotgun (WGS) entry which is preliminary data.</text>
</comment>
<dbReference type="InterPro" id="IPR050661">
    <property type="entry name" value="BglG_antiterminators"/>
</dbReference>
<evidence type="ECO:0000256" key="4">
    <source>
        <dbReference type="ARBA" id="ARBA00023159"/>
    </source>
</evidence>
<organism evidence="8 9">
    <name type="scientific">Irregularibacter muris</name>
    <dbReference type="NCBI Taxonomy" id="1796619"/>
    <lineage>
        <taxon>Bacteria</taxon>
        <taxon>Bacillati</taxon>
        <taxon>Bacillota</taxon>
        <taxon>Clostridia</taxon>
        <taxon>Eubacteriales</taxon>
        <taxon>Eubacteriaceae</taxon>
        <taxon>Irregularibacter</taxon>
    </lineage>
</organism>
<evidence type="ECO:0000256" key="3">
    <source>
        <dbReference type="ARBA" id="ARBA00023015"/>
    </source>
</evidence>